<dbReference type="Proteomes" id="UP001235840">
    <property type="component" value="Unassembled WGS sequence"/>
</dbReference>
<protein>
    <submittedName>
        <fullName evidence="1">Uncharacterized protein</fullName>
    </submittedName>
</protein>
<evidence type="ECO:0000313" key="2">
    <source>
        <dbReference type="Proteomes" id="UP001235840"/>
    </source>
</evidence>
<organism evidence="1 2">
    <name type="scientific">Caldalkalibacillus horti</name>
    <dbReference type="NCBI Taxonomy" id="77523"/>
    <lineage>
        <taxon>Bacteria</taxon>
        <taxon>Bacillati</taxon>
        <taxon>Bacillota</taxon>
        <taxon>Bacilli</taxon>
        <taxon>Bacillales</taxon>
        <taxon>Bacillaceae</taxon>
        <taxon>Caldalkalibacillus</taxon>
    </lineage>
</organism>
<proteinExistence type="predicted"/>
<evidence type="ECO:0000313" key="1">
    <source>
        <dbReference type="EMBL" id="MDQ0168502.1"/>
    </source>
</evidence>
<dbReference type="EMBL" id="JAUSTY010000035">
    <property type="protein sequence ID" value="MDQ0168502.1"/>
    <property type="molecule type" value="Genomic_DNA"/>
</dbReference>
<gene>
    <name evidence="1" type="ORF">J2S11_004464</name>
</gene>
<accession>A0ABT9W5H0</accession>
<sequence>MILTILSILITGYIIYNNWPKTISPPGSVLTEEMIEQDLKILAGQDSFVSPIYFFKAEVPLNNPINKRLMEEVAVPEDQIIQLIIKSKKLFSTPYEVEYAMRVWDYLNKRHTPYPIKALLIVAYEGGLSGNYPIVITLDEYEELYQENIKQGMDESEMVQLLTQKWIEKNNYSRWGLE</sequence>
<comment type="caution">
    <text evidence="1">The sequence shown here is derived from an EMBL/GenBank/DDBJ whole genome shotgun (WGS) entry which is preliminary data.</text>
</comment>
<keyword evidence="2" id="KW-1185">Reference proteome</keyword>
<reference evidence="1 2" key="1">
    <citation type="submission" date="2023-07" db="EMBL/GenBank/DDBJ databases">
        <title>Genomic Encyclopedia of Type Strains, Phase IV (KMG-IV): sequencing the most valuable type-strain genomes for metagenomic binning, comparative biology and taxonomic classification.</title>
        <authorList>
            <person name="Goeker M."/>
        </authorList>
    </citation>
    <scope>NUCLEOTIDE SEQUENCE [LARGE SCALE GENOMIC DNA]</scope>
    <source>
        <strain evidence="1 2">DSM 12751</strain>
    </source>
</reference>
<name>A0ABT9W5H0_9BACI</name>